<keyword evidence="7" id="KW-1185">Reference proteome</keyword>
<dbReference type="SUPFAM" id="SSF53383">
    <property type="entry name" value="PLP-dependent transferases"/>
    <property type="match status" value="1"/>
</dbReference>
<name>A0A317C7K8_9GAMM</name>
<dbReference type="InterPro" id="IPR049704">
    <property type="entry name" value="Aminotrans_3_PPA_site"/>
</dbReference>
<dbReference type="GO" id="GO:0030170">
    <property type="term" value="F:pyridoxal phosphate binding"/>
    <property type="evidence" value="ECO:0007669"/>
    <property type="project" value="InterPro"/>
</dbReference>
<gene>
    <name evidence="6" type="ORF">DKT75_17045</name>
</gene>
<dbReference type="PIRSF" id="PIRSF000521">
    <property type="entry name" value="Transaminase_4ab_Lys_Orn"/>
    <property type="match status" value="1"/>
</dbReference>
<dbReference type="GO" id="GO:0042802">
    <property type="term" value="F:identical protein binding"/>
    <property type="evidence" value="ECO:0007669"/>
    <property type="project" value="TreeGrafter"/>
</dbReference>
<dbReference type="Gene3D" id="3.90.1150.10">
    <property type="entry name" value="Aspartate Aminotransferase, domain 1"/>
    <property type="match status" value="1"/>
</dbReference>
<evidence type="ECO:0000256" key="4">
    <source>
        <dbReference type="ARBA" id="ARBA00022898"/>
    </source>
</evidence>
<evidence type="ECO:0000256" key="1">
    <source>
        <dbReference type="ARBA" id="ARBA00001933"/>
    </source>
</evidence>
<evidence type="ECO:0000256" key="5">
    <source>
        <dbReference type="RuleBase" id="RU003560"/>
    </source>
</evidence>
<dbReference type="InterPro" id="IPR050103">
    <property type="entry name" value="Class-III_PLP-dep_AT"/>
</dbReference>
<dbReference type="AlphaFoldDB" id="A0A317C7K8"/>
<comment type="cofactor">
    <cofactor evidence="1">
        <name>pyridoxal 5'-phosphate</name>
        <dbReference type="ChEBI" id="CHEBI:597326"/>
    </cofactor>
</comment>
<evidence type="ECO:0000256" key="3">
    <source>
        <dbReference type="ARBA" id="ARBA00022679"/>
    </source>
</evidence>
<dbReference type="Gene3D" id="3.40.640.10">
    <property type="entry name" value="Type I PLP-dependent aspartate aminotransferase-like (Major domain)"/>
    <property type="match status" value="1"/>
</dbReference>
<organism evidence="6 7">
    <name type="scientific">Leucothrix arctica</name>
    <dbReference type="NCBI Taxonomy" id="1481894"/>
    <lineage>
        <taxon>Bacteria</taxon>
        <taxon>Pseudomonadati</taxon>
        <taxon>Pseudomonadota</taxon>
        <taxon>Gammaproteobacteria</taxon>
        <taxon>Thiotrichales</taxon>
        <taxon>Thiotrichaceae</taxon>
        <taxon>Leucothrix</taxon>
    </lineage>
</organism>
<reference evidence="6 7" key="1">
    <citation type="submission" date="2018-05" db="EMBL/GenBank/DDBJ databases">
        <title>Leucothrix arctica sp. nov., isolated from Arctic seawater.</title>
        <authorList>
            <person name="Choi A."/>
            <person name="Baek K."/>
        </authorList>
    </citation>
    <scope>NUCLEOTIDE SEQUENCE [LARGE SCALE GENOMIC DNA]</scope>
    <source>
        <strain evidence="6 7">IMCC9719</strain>
    </source>
</reference>
<dbReference type="InterPro" id="IPR015424">
    <property type="entry name" value="PyrdxlP-dep_Trfase"/>
</dbReference>
<sequence>MSKQFDSIMQITPRPDTVFERGEGSWLFDSEGNKYLDCVQGWAVNTLGHCAPQITEALTSQAVRLVNASPAFYNGPMVECADLLTKNSVFDQVFFANTGAEANEGAIKLARKWGKVHKDGAYKFITFDGAFHGRTLTTMSASGKAAFAPMFEPKTPGFTKVAFNDLDATERAIDEQTVAIMLEPIQGEAGVIPADPEFMKGLRALADEHNLLLIVDEVQTGIGRTGTLFAYEGYGIEPDMMTLGKGLGGGVPISALLAKKEVCVFEPGEQGGTYNGNPLMTAVSIAVLEAVTEPSFLPTVQARSEYITMHLMNLSEQFGMGNVRGKGLLLALDTGDLDAATIAAKCMEKKVLINAPQAHAIRLMPALNLSNSEIDHLMAVLSEVLTEMAE</sequence>
<keyword evidence="2" id="KW-0032">Aminotransferase</keyword>
<keyword evidence="4 5" id="KW-0663">Pyridoxal phosphate</keyword>
<evidence type="ECO:0000256" key="2">
    <source>
        <dbReference type="ARBA" id="ARBA00022576"/>
    </source>
</evidence>
<evidence type="ECO:0000313" key="7">
    <source>
        <dbReference type="Proteomes" id="UP000245506"/>
    </source>
</evidence>
<dbReference type="FunFam" id="3.40.640.10:FF:000004">
    <property type="entry name" value="Acetylornithine aminotransferase"/>
    <property type="match status" value="1"/>
</dbReference>
<dbReference type="NCBIfam" id="NF002985">
    <property type="entry name" value="PRK03715.1"/>
    <property type="match status" value="1"/>
</dbReference>
<dbReference type="InterPro" id="IPR015422">
    <property type="entry name" value="PyrdxlP-dep_Trfase_small"/>
</dbReference>
<dbReference type="EMBL" id="QGKL01000041">
    <property type="protein sequence ID" value="PWQ94241.1"/>
    <property type="molecule type" value="Genomic_DNA"/>
</dbReference>
<comment type="similarity">
    <text evidence="5">Belongs to the class-III pyridoxal-phosphate-dependent aminotransferase family.</text>
</comment>
<accession>A0A317C7K8</accession>
<protein>
    <submittedName>
        <fullName evidence="6">Acetylornithine transaminase</fullName>
    </submittedName>
</protein>
<dbReference type="PROSITE" id="PS00600">
    <property type="entry name" value="AA_TRANSFER_CLASS_3"/>
    <property type="match status" value="1"/>
</dbReference>
<evidence type="ECO:0000313" key="6">
    <source>
        <dbReference type="EMBL" id="PWQ94241.1"/>
    </source>
</evidence>
<dbReference type="PANTHER" id="PTHR11986:SF79">
    <property type="entry name" value="ACETYLORNITHINE AMINOTRANSFERASE, MITOCHONDRIAL"/>
    <property type="match status" value="1"/>
</dbReference>
<dbReference type="InterPro" id="IPR015421">
    <property type="entry name" value="PyrdxlP-dep_Trfase_major"/>
</dbReference>
<dbReference type="PANTHER" id="PTHR11986">
    <property type="entry name" value="AMINOTRANSFERASE CLASS III"/>
    <property type="match status" value="1"/>
</dbReference>
<dbReference type="GO" id="GO:0008483">
    <property type="term" value="F:transaminase activity"/>
    <property type="evidence" value="ECO:0007669"/>
    <property type="project" value="UniProtKB-KW"/>
</dbReference>
<dbReference type="OrthoDB" id="9801052at2"/>
<dbReference type="CDD" id="cd00610">
    <property type="entry name" value="OAT_like"/>
    <property type="match status" value="1"/>
</dbReference>
<dbReference type="RefSeq" id="WP_109825021.1">
    <property type="nucleotide sequence ID" value="NZ_QGKL01000041.1"/>
</dbReference>
<dbReference type="Pfam" id="PF00202">
    <property type="entry name" value="Aminotran_3"/>
    <property type="match status" value="1"/>
</dbReference>
<proteinExistence type="inferred from homology"/>
<keyword evidence="3" id="KW-0808">Transferase</keyword>
<dbReference type="Proteomes" id="UP000245506">
    <property type="component" value="Unassembled WGS sequence"/>
</dbReference>
<dbReference type="InterPro" id="IPR005814">
    <property type="entry name" value="Aminotrans_3"/>
</dbReference>
<dbReference type="NCBIfam" id="NF002325">
    <property type="entry name" value="PRK01278.1"/>
    <property type="match status" value="1"/>
</dbReference>
<comment type="caution">
    <text evidence="6">The sequence shown here is derived from an EMBL/GenBank/DDBJ whole genome shotgun (WGS) entry which is preliminary data.</text>
</comment>